<organism evidence="2 3">
    <name type="scientific">Gymnopus androsaceus JB14</name>
    <dbReference type="NCBI Taxonomy" id="1447944"/>
    <lineage>
        <taxon>Eukaryota</taxon>
        <taxon>Fungi</taxon>
        <taxon>Dikarya</taxon>
        <taxon>Basidiomycota</taxon>
        <taxon>Agaricomycotina</taxon>
        <taxon>Agaricomycetes</taxon>
        <taxon>Agaricomycetidae</taxon>
        <taxon>Agaricales</taxon>
        <taxon>Marasmiineae</taxon>
        <taxon>Omphalotaceae</taxon>
        <taxon>Gymnopus</taxon>
    </lineage>
</organism>
<dbReference type="SUPFAM" id="SSF52047">
    <property type="entry name" value="RNI-like"/>
    <property type="match status" value="1"/>
</dbReference>
<dbReference type="OrthoDB" id="3063971at2759"/>
<dbReference type="Pfam" id="PF12937">
    <property type="entry name" value="F-box-like"/>
    <property type="match status" value="1"/>
</dbReference>
<dbReference type="PANTHER" id="PTHR38926">
    <property type="entry name" value="F-BOX DOMAIN CONTAINING PROTEIN, EXPRESSED"/>
    <property type="match status" value="1"/>
</dbReference>
<keyword evidence="3" id="KW-1185">Reference proteome</keyword>
<dbReference type="InterPro" id="IPR032675">
    <property type="entry name" value="LRR_dom_sf"/>
</dbReference>
<dbReference type="SUPFAM" id="SSF81383">
    <property type="entry name" value="F-box domain"/>
    <property type="match status" value="1"/>
</dbReference>
<name>A0A6A4INS9_9AGAR</name>
<dbReference type="PANTHER" id="PTHR38926:SF5">
    <property type="entry name" value="F-BOX AND LEUCINE-RICH REPEAT PROTEIN 6"/>
    <property type="match status" value="1"/>
</dbReference>
<reference evidence="2" key="1">
    <citation type="journal article" date="2019" name="Environ. Microbiol.">
        <title>Fungal ecological strategies reflected in gene transcription - a case study of two litter decomposers.</title>
        <authorList>
            <person name="Barbi F."/>
            <person name="Kohler A."/>
            <person name="Barry K."/>
            <person name="Baskaran P."/>
            <person name="Daum C."/>
            <person name="Fauchery L."/>
            <person name="Ihrmark K."/>
            <person name="Kuo A."/>
            <person name="LaButti K."/>
            <person name="Lipzen A."/>
            <person name="Morin E."/>
            <person name="Grigoriev I.V."/>
            <person name="Henrissat B."/>
            <person name="Lindahl B."/>
            <person name="Martin F."/>
        </authorList>
    </citation>
    <scope>NUCLEOTIDE SEQUENCE</scope>
    <source>
        <strain evidence="2">JB14</strain>
    </source>
</reference>
<dbReference type="InterPro" id="IPR036047">
    <property type="entry name" value="F-box-like_dom_sf"/>
</dbReference>
<gene>
    <name evidence="2" type="ORF">BT96DRAFT_871230</name>
</gene>
<dbReference type="Gene3D" id="3.80.10.10">
    <property type="entry name" value="Ribonuclease Inhibitor"/>
    <property type="match status" value="1"/>
</dbReference>
<proteinExistence type="predicted"/>
<evidence type="ECO:0000259" key="1">
    <source>
        <dbReference type="Pfam" id="PF12937"/>
    </source>
</evidence>
<evidence type="ECO:0000313" key="3">
    <source>
        <dbReference type="Proteomes" id="UP000799118"/>
    </source>
</evidence>
<protein>
    <recommendedName>
        <fullName evidence="1">F-box domain-containing protein</fullName>
    </recommendedName>
</protein>
<feature type="domain" description="F-box" evidence="1">
    <location>
        <begin position="68"/>
        <end position="115"/>
    </location>
</feature>
<dbReference type="InterPro" id="IPR001810">
    <property type="entry name" value="F-box_dom"/>
</dbReference>
<dbReference type="EMBL" id="ML769385">
    <property type="protein sequence ID" value="KAE9410377.1"/>
    <property type="molecule type" value="Genomic_DNA"/>
</dbReference>
<dbReference type="Proteomes" id="UP000799118">
    <property type="component" value="Unassembled WGS sequence"/>
</dbReference>
<accession>A0A6A4INS9</accession>
<sequence length="485" mass="54433">MEDIRNAQHPAETEEDIRRSIARHEHSVADLQTEIENLMHGIRTLRFQIIKHEEAIRIHKGKITLARRLPLEILATIFEKCTLDGWTRAPLAVSHVCSEWRRAAQTPAVWSQVYVSVDSPDPYGRTQFWLAKSQSVAIDITIDLQNSAGPIYEIMDLLVLHRSRWRSLTLASFQLTAANDVLQRCADGVYPILRTLRVSVDEEVVPGDSETLSLRDSFDNCPQLRSCIINRNLPPSGRDIPSNITNLSVNLDGLSTILLSVETLMDLLLDLPLLENFSISLAQAQETTFTRDTERLATLPTLKELTLVGQADLFAVLRNVHTPAILRLHLISSAEPIPVSDQWTGLTLSQWVDLGNTSLELLELRDVDVAEDVFIACFTASRDLKTLELHDSEISDAVIESLHVLCPTLAVLDLRWCGQVTGRALVRFVQSRMVMGSTPIEIITIINCSFVEEQDILDLACNTVCRLVIDLNDHCREQIPHLDAL</sequence>
<dbReference type="AlphaFoldDB" id="A0A6A4INS9"/>
<evidence type="ECO:0000313" key="2">
    <source>
        <dbReference type="EMBL" id="KAE9410377.1"/>
    </source>
</evidence>
<dbReference type="Gene3D" id="1.20.1280.50">
    <property type="match status" value="1"/>
</dbReference>